<reference evidence="3" key="1">
    <citation type="submission" date="2018-04" db="EMBL/GenBank/DDBJ databases">
        <title>Draft genome sequence of the Candidatus Spirobacillus cienkowskii, a pathogen of freshwater Daphnia species, reconstructed from hemolymph metagenomic reads.</title>
        <authorList>
            <person name="Bresciani L."/>
            <person name="Lemos L.N."/>
            <person name="Wale N."/>
            <person name="Lin J.Y."/>
            <person name="Fernandes G.R."/>
            <person name="Duffy M.A."/>
            <person name="Rodrigues J.M."/>
        </authorList>
    </citation>
    <scope>NUCLEOTIDE SEQUENCE [LARGE SCALE GENOMIC DNA]</scope>
    <source>
        <strain evidence="3">Binning01</strain>
    </source>
</reference>
<name>A0A369KPF1_9BACT</name>
<organism evidence="3 4">
    <name type="scientific">Spirobacillus cienkowskii</name>
    <dbReference type="NCBI Taxonomy" id="495820"/>
    <lineage>
        <taxon>Bacteria</taxon>
        <taxon>Pseudomonadati</taxon>
        <taxon>Bdellovibrionota</taxon>
        <taxon>Oligoflexia</taxon>
        <taxon>Silvanigrellales</taxon>
        <taxon>Spirobacillus</taxon>
    </lineage>
</organism>
<dbReference type="InterPro" id="IPR026022">
    <property type="entry name" value="PhoU_dom"/>
</dbReference>
<dbReference type="PANTHER" id="PTHR42930">
    <property type="entry name" value="PHOSPHATE-SPECIFIC TRANSPORT SYSTEM ACCESSORY PROTEIN PHOU"/>
    <property type="match status" value="1"/>
</dbReference>
<dbReference type="InterPro" id="IPR038078">
    <property type="entry name" value="PhoU-like_sf"/>
</dbReference>
<evidence type="ECO:0000313" key="4">
    <source>
        <dbReference type="Proteomes" id="UP000253934"/>
    </source>
</evidence>
<evidence type="ECO:0000313" key="3">
    <source>
        <dbReference type="EMBL" id="RDB36549.1"/>
    </source>
</evidence>
<evidence type="ECO:0000256" key="1">
    <source>
        <dbReference type="ARBA" id="ARBA00008107"/>
    </source>
</evidence>
<protein>
    <submittedName>
        <fullName evidence="3">Phosphate uptake regulator PhoU</fullName>
    </submittedName>
</protein>
<gene>
    <name evidence="3" type="ORF">DCC88_04535</name>
</gene>
<feature type="domain" description="PhoU" evidence="2">
    <location>
        <begin position="20"/>
        <end position="107"/>
    </location>
</feature>
<dbReference type="Proteomes" id="UP000253934">
    <property type="component" value="Unassembled WGS sequence"/>
</dbReference>
<dbReference type="AlphaFoldDB" id="A0A369KPF1"/>
<evidence type="ECO:0000259" key="2">
    <source>
        <dbReference type="Pfam" id="PF01895"/>
    </source>
</evidence>
<feature type="domain" description="PhoU" evidence="2">
    <location>
        <begin position="121"/>
        <end position="204"/>
    </location>
</feature>
<dbReference type="InterPro" id="IPR028366">
    <property type="entry name" value="PhoU"/>
</dbReference>
<keyword evidence="4" id="KW-1185">Reference proteome</keyword>
<dbReference type="GO" id="GO:0045936">
    <property type="term" value="P:negative regulation of phosphate metabolic process"/>
    <property type="evidence" value="ECO:0007669"/>
    <property type="project" value="InterPro"/>
</dbReference>
<dbReference type="Gene3D" id="1.20.58.220">
    <property type="entry name" value="Phosphate transport system protein phou homolog 2, domain 2"/>
    <property type="match status" value="1"/>
</dbReference>
<dbReference type="PANTHER" id="PTHR42930:SF3">
    <property type="entry name" value="PHOSPHATE-SPECIFIC TRANSPORT SYSTEM ACCESSORY PROTEIN PHOU"/>
    <property type="match status" value="1"/>
</dbReference>
<proteinExistence type="inferred from homology"/>
<dbReference type="Pfam" id="PF01895">
    <property type="entry name" value="PhoU"/>
    <property type="match status" value="2"/>
</dbReference>
<accession>A0A369KPF1</accession>
<dbReference type="GO" id="GO:0030643">
    <property type="term" value="P:intracellular phosphate ion homeostasis"/>
    <property type="evidence" value="ECO:0007669"/>
    <property type="project" value="InterPro"/>
</dbReference>
<comment type="similarity">
    <text evidence="1">Belongs to the PhoU family.</text>
</comment>
<comment type="caution">
    <text evidence="3">The sequence shown here is derived from an EMBL/GenBank/DDBJ whole genome shotgun (WGS) entry which is preliminary data.</text>
</comment>
<sequence>MNMSRISSLEVQLSNVKSLLRTMCDAVKTGLLTLIHHFEHPNQSRLIKVVVLDSEIDNLERAIDTAILQILATQQPLGYDLRFAYACAKIAHHIERIGDAVESLARQLVNGDIPEQKEIFLEMLNDTKDLFERSYSAMFESDLSLIHEIHSLDDKVDFKQRELYHIAKEILKKRDKSHIDKALRIISMSTKLEKIADLCCNWAAQIDFAENGMVRRKIQKRKYRVVFMDGTGGMVASLAASFLYQNVKDIVDISVVAMQPVKNGTILNFTSMLTEYDMTPQIFPIARITSMNWNKVLMLIILGNFEISRDELEIVPYKTVQIRWPEINFNPEELENNSDIFKKFVNLLLLRNNNLTQIIVRTKDQSEYQ</sequence>
<dbReference type="SUPFAM" id="SSF109755">
    <property type="entry name" value="PhoU-like"/>
    <property type="match status" value="1"/>
</dbReference>
<dbReference type="EMBL" id="QOVW01000059">
    <property type="protein sequence ID" value="RDB36549.1"/>
    <property type="molecule type" value="Genomic_DNA"/>
</dbReference>